<evidence type="ECO:0000256" key="1">
    <source>
        <dbReference type="SAM" id="MobiDB-lite"/>
    </source>
</evidence>
<reference evidence="2" key="1">
    <citation type="submission" date="2019-10" db="EMBL/GenBank/DDBJ databases">
        <authorList>
            <person name="Nor Muhammad N."/>
        </authorList>
    </citation>
    <scope>NUCLEOTIDE SEQUENCE</scope>
</reference>
<organism evidence="2">
    <name type="scientific">Ganoderma boninense</name>
    <dbReference type="NCBI Taxonomy" id="34458"/>
    <lineage>
        <taxon>Eukaryota</taxon>
        <taxon>Fungi</taxon>
        <taxon>Dikarya</taxon>
        <taxon>Basidiomycota</taxon>
        <taxon>Agaricomycotina</taxon>
        <taxon>Agaricomycetes</taxon>
        <taxon>Polyporales</taxon>
        <taxon>Polyporaceae</taxon>
        <taxon>Ganoderma</taxon>
    </lineage>
</organism>
<gene>
    <name evidence="2" type="primary">I1RIP1</name>
</gene>
<name>A0A5K1JYH5_9APHY</name>
<dbReference type="AlphaFoldDB" id="A0A5K1JYH5"/>
<proteinExistence type="predicted"/>
<feature type="region of interest" description="Disordered" evidence="1">
    <location>
        <begin position="112"/>
        <end position="300"/>
    </location>
</feature>
<sequence>MSSGEIIYTPPKCNRCNEKDLDCSLRHADDVDIFLPDLINNVEAHMTGDREQLDAVLKSQKAILSLGQEILREIRMISGCKCHDTGPARAFDVDNDNVGTHNNMDLAHGCDDDAEDVPGPLTHVGGGAAHDRLSPELGDDTFEVEKNSVGKARKRKQPDDADDYEPSFPQHTSKLPSREPSKRLKAKHPVITSEDSDAASKDPQSKLKKKKSATPRESSVTFSETAVAGPSQSGIAKKRSVVNVESSSSDSDDDSKKNRRKNKLKTEGEHKAQFMNFRAHRLMRPRGDNADKVVVKAEKM</sequence>
<accession>A0A5K1JYH5</accession>
<feature type="compositionally biased region" description="Polar residues" evidence="1">
    <location>
        <begin position="215"/>
        <end position="234"/>
    </location>
</feature>
<feature type="compositionally biased region" description="Basic and acidic residues" evidence="1">
    <location>
        <begin position="285"/>
        <end position="300"/>
    </location>
</feature>
<dbReference type="EMBL" id="LR726136">
    <property type="protein sequence ID" value="VWO97124.1"/>
    <property type="molecule type" value="Genomic_DNA"/>
</dbReference>
<protein>
    <submittedName>
        <fullName evidence="2">Zn(2)-C6 fungal-type domain-containing protein</fullName>
    </submittedName>
</protein>
<evidence type="ECO:0000313" key="2">
    <source>
        <dbReference type="EMBL" id="VWO97124.1"/>
    </source>
</evidence>